<dbReference type="RefSeq" id="WP_258388644.1">
    <property type="nucleotide sequence ID" value="NZ_CP091430.1"/>
</dbReference>
<evidence type="ECO:0000313" key="4">
    <source>
        <dbReference type="Proteomes" id="UP001057877"/>
    </source>
</evidence>
<feature type="transmembrane region" description="Helical" evidence="1">
    <location>
        <begin position="74"/>
        <end position="94"/>
    </location>
</feature>
<evidence type="ECO:0000313" key="3">
    <source>
        <dbReference type="EMBL" id="UVI32593.1"/>
    </source>
</evidence>
<accession>A0ABY5SK19</accession>
<proteinExistence type="predicted"/>
<gene>
    <name evidence="3" type="ORF">L1F29_12520</name>
</gene>
<keyword evidence="1" id="KW-0472">Membrane</keyword>
<keyword evidence="1" id="KW-0812">Transmembrane</keyword>
<dbReference type="Proteomes" id="UP001057877">
    <property type="component" value="Chromosome"/>
</dbReference>
<dbReference type="Pfam" id="PF13386">
    <property type="entry name" value="DsbD_2"/>
    <property type="match status" value="1"/>
</dbReference>
<dbReference type="PANTHER" id="PTHR42208:SF1">
    <property type="entry name" value="HEAVY METAL TRANSPORTER"/>
    <property type="match status" value="1"/>
</dbReference>
<evidence type="ECO:0000256" key="1">
    <source>
        <dbReference type="SAM" id="Phobius"/>
    </source>
</evidence>
<feature type="transmembrane region" description="Helical" evidence="1">
    <location>
        <begin position="51"/>
        <end position="68"/>
    </location>
</feature>
<keyword evidence="1" id="KW-1133">Transmembrane helix</keyword>
<evidence type="ECO:0000259" key="2">
    <source>
        <dbReference type="Pfam" id="PF13386"/>
    </source>
</evidence>
<feature type="domain" description="Urease accessory protein UreH-like transmembrane" evidence="2">
    <location>
        <begin position="9"/>
        <end position="205"/>
    </location>
</feature>
<feature type="transmembrane region" description="Helical" evidence="1">
    <location>
        <begin position="6"/>
        <end position="31"/>
    </location>
</feature>
<keyword evidence="4" id="KW-1185">Reference proteome</keyword>
<dbReference type="PANTHER" id="PTHR42208">
    <property type="entry name" value="HEAVY METAL TRANSPORTER-RELATED"/>
    <property type="match status" value="1"/>
</dbReference>
<protein>
    <submittedName>
        <fullName evidence="3">Sulfite exporter TauE/SafE family protein</fullName>
    </submittedName>
</protein>
<feature type="transmembrane region" description="Helical" evidence="1">
    <location>
        <begin position="125"/>
        <end position="145"/>
    </location>
</feature>
<sequence>MAAPEWGLIALTGLLSAPHCMGMCGGIISAVTLQTTTTPFRAVALYNTGRILSYSILGAAMGTVGSFVNLAGKLAGLQGLASIIGGLFLLFWLWRRFQLPFMQAWTSFLHRNLLRGRESTSGKEWLHVLATGVSFGFLPCGLTYAMQMNAAAAGSAWGGAGVMALFGMATFPALAFVGLLAGQAGRSWRRIMGKAGTVTAALVGVLAIMRGLASAGFIPSISPWLW</sequence>
<organism evidence="3 4">
    <name type="scientific">Paenibacillus spongiae</name>
    <dbReference type="NCBI Taxonomy" id="2909671"/>
    <lineage>
        <taxon>Bacteria</taxon>
        <taxon>Bacillati</taxon>
        <taxon>Bacillota</taxon>
        <taxon>Bacilli</taxon>
        <taxon>Bacillales</taxon>
        <taxon>Paenibacillaceae</taxon>
        <taxon>Paenibacillus</taxon>
    </lineage>
</organism>
<dbReference type="InterPro" id="IPR039447">
    <property type="entry name" value="UreH-like_TM_dom"/>
</dbReference>
<name>A0ABY5SK19_9BACL</name>
<reference evidence="3" key="1">
    <citation type="submission" date="2022-01" db="EMBL/GenBank/DDBJ databases">
        <title>Paenibacillus spongiae sp. nov., isolated from marine sponge.</title>
        <authorList>
            <person name="Li Z."/>
            <person name="Zhang M."/>
        </authorList>
    </citation>
    <scope>NUCLEOTIDE SEQUENCE</scope>
    <source>
        <strain evidence="3">PHS-Z3</strain>
    </source>
</reference>
<dbReference type="EMBL" id="CP091430">
    <property type="protein sequence ID" value="UVI32593.1"/>
    <property type="molecule type" value="Genomic_DNA"/>
</dbReference>
<feature type="transmembrane region" description="Helical" evidence="1">
    <location>
        <begin position="200"/>
        <end position="221"/>
    </location>
</feature>
<feature type="transmembrane region" description="Helical" evidence="1">
    <location>
        <begin position="157"/>
        <end position="180"/>
    </location>
</feature>